<proteinExistence type="predicted"/>
<gene>
    <name evidence="3" type="ORF">BJ998_005628</name>
</gene>
<organism evidence="3 4">
    <name type="scientific">Kutzneria kofuensis</name>
    <dbReference type="NCBI Taxonomy" id="103725"/>
    <lineage>
        <taxon>Bacteria</taxon>
        <taxon>Bacillati</taxon>
        <taxon>Actinomycetota</taxon>
        <taxon>Actinomycetes</taxon>
        <taxon>Pseudonocardiales</taxon>
        <taxon>Pseudonocardiaceae</taxon>
        <taxon>Kutzneria</taxon>
    </lineage>
</organism>
<dbReference type="RefSeq" id="WP_184866360.1">
    <property type="nucleotide sequence ID" value="NZ_JACHIR010000001.1"/>
</dbReference>
<keyword evidence="2" id="KW-0732">Signal</keyword>
<feature type="chain" id="PRO_5038535735" evidence="2">
    <location>
        <begin position="21"/>
        <end position="241"/>
    </location>
</feature>
<keyword evidence="4" id="KW-1185">Reference proteome</keyword>
<evidence type="ECO:0000313" key="3">
    <source>
        <dbReference type="EMBL" id="MBB5894432.1"/>
    </source>
</evidence>
<reference evidence="3 4" key="1">
    <citation type="submission" date="2020-08" db="EMBL/GenBank/DDBJ databases">
        <title>Sequencing the genomes of 1000 actinobacteria strains.</title>
        <authorList>
            <person name="Klenk H.-P."/>
        </authorList>
    </citation>
    <scope>NUCLEOTIDE SEQUENCE [LARGE SCALE GENOMIC DNA]</scope>
    <source>
        <strain evidence="3 4">DSM 43851</strain>
    </source>
</reference>
<dbReference type="AlphaFoldDB" id="A0A7W9KL26"/>
<feature type="signal peptide" evidence="2">
    <location>
        <begin position="1"/>
        <end position="20"/>
    </location>
</feature>
<evidence type="ECO:0000256" key="1">
    <source>
        <dbReference type="SAM" id="MobiDB-lite"/>
    </source>
</evidence>
<name>A0A7W9KL26_9PSEU</name>
<evidence type="ECO:0000256" key="2">
    <source>
        <dbReference type="SAM" id="SignalP"/>
    </source>
</evidence>
<comment type="caution">
    <text evidence="3">The sequence shown here is derived from an EMBL/GenBank/DDBJ whole genome shotgun (WGS) entry which is preliminary data.</text>
</comment>
<accession>A0A7W9KL26</accession>
<evidence type="ECO:0000313" key="4">
    <source>
        <dbReference type="Proteomes" id="UP000585638"/>
    </source>
</evidence>
<dbReference type="EMBL" id="JACHIR010000001">
    <property type="protein sequence ID" value="MBB5894432.1"/>
    <property type="molecule type" value="Genomic_DNA"/>
</dbReference>
<dbReference type="Proteomes" id="UP000585638">
    <property type="component" value="Unassembled WGS sequence"/>
</dbReference>
<sequence length="241" mass="24267">MSKRALLAMPVAGLGLLALAACSPSTPDAAPSTPATTTATVLTTTASSATSAPAPTTTTPTKASATPVTGANTACKVNPANHPVPTADPVAWVPEADRVQVSLSGVPSGTVKVTGAPVEVDLTVCNDSPVAYPQVGFVLALDHCSCAGEPIYMAKGTVQRYDAATGAWVATDHSSVGGGMDYLTVFTGQQPLPKGKAVTVRYRFSYDPSMTSGKGGVIGAVVTPDGPHVLGQTSLSYTVTH</sequence>
<dbReference type="PROSITE" id="PS51257">
    <property type="entry name" value="PROKAR_LIPOPROTEIN"/>
    <property type="match status" value="1"/>
</dbReference>
<feature type="region of interest" description="Disordered" evidence="1">
    <location>
        <begin position="45"/>
        <end position="67"/>
    </location>
</feature>
<protein>
    <submittedName>
        <fullName evidence="3">Plastocyanin</fullName>
    </submittedName>
</protein>